<evidence type="ECO:0000256" key="2">
    <source>
        <dbReference type="ARBA" id="ARBA00009677"/>
    </source>
</evidence>
<organism evidence="8">
    <name type="scientific">mine drainage metagenome</name>
    <dbReference type="NCBI Taxonomy" id="410659"/>
    <lineage>
        <taxon>unclassified sequences</taxon>
        <taxon>metagenomes</taxon>
        <taxon>ecological metagenomes</taxon>
    </lineage>
</organism>
<dbReference type="GO" id="GO:0030694">
    <property type="term" value="C:bacterial-type flagellum basal body, rod"/>
    <property type="evidence" value="ECO:0007669"/>
    <property type="project" value="InterPro"/>
</dbReference>
<dbReference type="InterPro" id="IPR006299">
    <property type="entry name" value="FlgC"/>
</dbReference>
<gene>
    <name evidence="8" type="primary">flgC_4</name>
    <name evidence="8" type="ORF">GALL_92170</name>
</gene>
<dbReference type="InterPro" id="IPR001444">
    <property type="entry name" value="Flag_bb_rod_N"/>
</dbReference>
<comment type="subcellular location">
    <subcellularLocation>
        <location evidence="1">Bacterial flagellum basal body</location>
    </subcellularLocation>
</comment>
<dbReference type="InterPro" id="IPR010930">
    <property type="entry name" value="Flg_bb/hook_C_dom"/>
</dbReference>
<comment type="caution">
    <text evidence="8">The sequence shown here is derived from an EMBL/GenBank/DDBJ whole genome shotgun (WGS) entry which is preliminary data.</text>
</comment>
<comment type="subunit">
    <text evidence="5">The basal body constitutes a major portion of the flagellar organelle and consists of four rings (L,P,S, and M) mounted on a central rod. The rod consists of about 26 subunits of FlgG in the distal portion, and FlgB, FlgC and FlgF are thought to build up the proximal portion of the rod with about 6 subunits each.</text>
</comment>
<dbReference type="PROSITE" id="PS00588">
    <property type="entry name" value="FLAGELLA_BB_ROD"/>
    <property type="match status" value="1"/>
</dbReference>
<feature type="domain" description="Flagellar basal-body/hook protein C-terminal" evidence="7">
    <location>
        <begin position="88"/>
        <end position="130"/>
    </location>
</feature>
<keyword evidence="8" id="KW-0282">Flagellum</keyword>
<name>A0A1J5SJ39_9ZZZZ</name>
<keyword evidence="8" id="KW-0966">Cell projection</keyword>
<proteinExistence type="inferred from homology"/>
<evidence type="ECO:0000259" key="7">
    <source>
        <dbReference type="Pfam" id="PF06429"/>
    </source>
</evidence>
<feature type="domain" description="Flagellar basal body rod protein N-terminal" evidence="6">
    <location>
        <begin position="7"/>
        <end position="36"/>
    </location>
</feature>
<reference evidence="8" key="1">
    <citation type="submission" date="2016-10" db="EMBL/GenBank/DDBJ databases">
        <title>Sequence of Gallionella enrichment culture.</title>
        <authorList>
            <person name="Poehlein A."/>
            <person name="Muehling M."/>
            <person name="Daniel R."/>
        </authorList>
    </citation>
    <scope>NUCLEOTIDE SEQUENCE</scope>
</reference>
<protein>
    <recommendedName>
        <fullName evidence="3">Flagellar basal-body rod protein FlgC</fullName>
    </recommendedName>
</protein>
<comment type="similarity">
    <text evidence="2">Belongs to the flagella basal body rod proteins family.</text>
</comment>
<dbReference type="Pfam" id="PF06429">
    <property type="entry name" value="Flg_bbr_C"/>
    <property type="match status" value="1"/>
</dbReference>
<accession>A0A1J5SJ39</accession>
<evidence type="ECO:0000256" key="4">
    <source>
        <dbReference type="ARBA" id="ARBA00023143"/>
    </source>
</evidence>
<evidence type="ECO:0000256" key="3">
    <source>
        <dbReference type="ARBA" id="ARBA00017941"/>
    </source>
</evidence>
<dbReference type="PANTHER" id="PTHR30435:SF2">
    <property type="entry name" value="FLAGELLAR BASAL-BODY ROD PROTEIN FLGC"/>
    <property type="match status" value="1"/>
</dbReference>
<keyword evidence="4" id="KW-0975">Bacterial flagellum</keyword>
<dbReference type="GO" id="GO:0071978">
    <property type="term" value="P:bacterial-type flagellum-dependent swarming motility"/>
    <property type="evidence" value="ECO:0007669"/>
    <property type="project" value="TreeGrafter"/>
</dbReference>
<evidence type="ECO:0000256" key="5">
    <source>
        <dbReference type="ARBA" id="ARBA00025933"/>
    </source>
</evidence>
<evidence type="ECO:0000256" key="1">
    <source>
        <dbReference type="ARBA" id="ARBA00004117"/>
    </source>
</evidence>
<dbReference type="PANTHER" id="PTHR30435">
    <property type="entry name" value="FLAGELLAR PROTEIN"/>
    <property type="match status" value="1"/>
</dbReference>
<dbReference type="Pfam" id="PF00460">
    <property type="entry name" value="Flg_bb_rod"/>
    <property type="match status" value="1"/>
</dbReference>
<evidence type="ECO:0000313" key="8">
    <source>
        <dbReference type="EMBL" id="OIR08423.1"/>
    </source>
</evidence>
<sequence length="134" mass="14261">MSLFNIFNIAGSAMTAQSQRLNVVASNLANVDSATGPDGKPYKAKQVVFSSVPTAGQPGEGVKVAAVVEDNSPMKVVYDPKHPMADARGYVTMPNVNPVDEMVNMISASRSYQNNVDVMNTSKTLLIKTLTLGQ</sequence>
<evidence type="ECO:0000259" key="6">
    <source>
        <dbReference type="Pfam" id="PF00460"/>
    </source>
</evidence>
<dbReference type="InterPro" id="IPR019776">
    <property type="entry name" value="Flagellar_basal_body_rod_CS"/>
</dbReference>
<keyword evidence="8" id="KW-0969">Cilium</keyword>
<dbReference type="EMBL" id="MLJW01000031">
    <property type="protein sequence ID" value="OIR08423.1"/>
    <property type="molecule type" value="Genomic_DNA"/>
</dbReference>
<dbReference type="NCBIfam" id="TIGR01395">
    <property type="entry name" value="FlgC"/>
    <property type="match status" value="1"/>
</dbReference>
<dbReference type="AlphaFoldDB" id="A0A1J5SJ39"/>